<name>A0ABT2EI29_9BACT</name>
<dbReference type="Proteomes" id="UP001204798">
    <property type="component" value="Unassembled WGS sequence"/>
</dbReference>
<protein>
    <submittedName>
        <fullName evidence="4">Glycosyltransferase involved in cell wall biosynthesis</fullName>
    </submittedName>
</protein>
<accession>A0ABT2EI29</accession>
<keyword evidence="5" id="KW-1185">Reference proteome</keyword>
<keyword evidence="1" id="KW-0808">Transferase</keyword>
<dbReference type="InterPro" id="IPR001296">
    <property type="entry name" value="Glyco_trans_1"/>
</dbReference>
<dbReference type="EMBL" id="JANUCP010000001">
    <property type="protein sequence ID" value="MCS3917609.1"/>
    <property type="molecule type" value="Genomic_DNA"/>
</dbReference>
<evidence type="ECO:0000259" key="3">
    <source>
        <dbReference type="Pfam" id="PF13439"/>
    </source>
</evidence>
<dbReference type="Pfam" id="PF13439">
    <property type="entry name" value="Glyco_transf_4"/>
    <property type="match status" value="1"/>
</dbReference>
<proteinExistence type="predicted"/>
<dbReference type="PANTHER" id="PTHR46401:SF2">
    <property type="entry name" value="GLYCOSYLTRANSFERASE WBBK-RELATED"/>
    <property type="match status" value="1"/>
</dbReference>
<gene>
    <name evidence="4" type="ORF">M2350_000006</name>
</gene>
<dbReference type="Gene3D" id="3.40.50.2000">
    <property type="entry name" value="Glycogen Phosphorylase B"/>
    <property type="match status" value="2"/>
</dbReference>
<organism evidence="4 5">
    <name type="scientific">Candidatus Fervidibacter sacchari</name>
    <dbReference type="NCBI Taxonomy" id="1448929"/>
    <lineage>
        <taxon>Bacteria</taxon>
        <taxon>Candidatus Fervidibacterota</taxon>
        <taxon>Candidatus Fervidibacter</taxon>
    </lineage>
</organism>
<evidence type="ECO:0000256" key="1">
    <source>
        <dbReference type="ARBA" id="ARBA00022679"/>
    </source>
</evidence>
<dbReference type="RefSeq" id="WP_259091796.1">
    <property type="nucleotide sequence ID" value="NZ_JANUCP010000001.1"/>
</dbReference>
<sequence>MAHFLQLLLRGGEVKLADAMRIGIDARVLFGPHTGDRTYLLNLLRQFAAMDLPHEFLLFTDRFEPLSLGARGGFPANFRLIRLPKLSRWLYTGVLLPRACAVYRVDLLHVQYIAPLTTPCPLVTTVHDVHWKRFPETFPTRDRLLMDIFLPLTFRRATFIITDSHASRSDLVHFFCVPPNKIRVIYLAAEDRFFRRLSEGERRSVLERYGLTEGYVLFVGVIQPRKNLERLLHAIALLRPRVECCRLVIVGKPGWKTQGLVQLVSELRLKECVRFTGYVPDEDLPAIYQGAMVFVYPALWEGFGLPVLEAMASGVPVLTSNTSSLREIAENAAVLVDPLSVRDIFEGLQRLLTDEDLRNDLRQQGLERARKFSWRKTAEETLRVYGSAER</sequence>
<comment type="caution">
    <text evidence="4">The sequence shown here is derived from an EMBL/GenBank/DDBJ whole genome shotgun (WGS) entry which is preliminary data.</text>
</comment>
<reference evidence="4 5" key="1">
    <citation type="submission" date="2022-08" db="EMBL/GenBank/DDBJ databases">
        <title>Bacterial and archaeal communities from various locations to study Microbial Dark Matter (Phase II).</title>
        <authorList>
            <person name="Stepanauskas R."/>
        </authorList>
    </citation>
    <scope>NUCLEOTIDE SEQUENCE [LARGE SCALE GENOMIC DNA]</scope>
    <source>
        <strain evidence="4 5">PD1</strain>
    </source>
</reference>
<dbReference type="Pfam" id="PF00534">
    <property type="entry name" value="Glycos_transf_1"/>
    <property type="match status" value="1"/>
</dbReference>
<feature type="domain" description="Glycosyl transferase family 1" evidence="2">
    <location>
        <begin position="212"/>
        <end position="366"/>
    </location>
</feature>
<evidence type="ECO:0000313" key="4">
    <source>
        <dbReference type="EMBL" id="MCS3917609.1"/>
    </source>
</evidence>
<feature type="domain" description="Glycosyltransferase subfamily 4-like N-terminal" evidence="3">
    <location>
        <begin position="38"/>
        <end position="186"/>
    </location>
</feature>
<evidence type="ECO:0000259" key="2">
    <source>
        <dbReference type="Pfam" id="PF00534"/>
    </source>
</evidence>
<dbReference type="PANTHER" id="PTHR46401">
    <property type="entry name" value="GLYCOSYLTRANSFERASE WBBK-RELATED"/>
    <property type="match status" value="1"/>
</dbReference>
<dbReference type="SUPFAM" id="SSF53756">
    <property type="entry name" value="UDP-Glycosyltransferase/glycogen phosphorylase"/>
    <property type="match status" value="1"/>
</dbReference>
<dbReference type="CDD" id="cd03809">
    <property type="entry name" value="GT4_MtfB-like"/>
    <property type="match status" value="1"/>
</dbReference>
<evidence type="ECO:0000313" key="5">
    <source>
        <dbReference type="Proteomes" id="UP001204798"/>
    </source>
</evidence>
<dbReference type="InterPro" id="IPR028098">
    <property type="entry name" value="Glyco_trans_4-like_N"/>
</dbReference>